<feature type="compositionally biased region" description="Low complexity" evidence="1">
    <location>
        <begin position="56"/>
        <end position="70"/>
    </location>
</feature>
<feature type="compositionally biased region" description="Pro residues" evidence="1">
    <location>
        <begin position="95"/>
        <end position="109"/>
    </location>
</feature>
<evidence type="ECO:0000313" key="3">
    <source>
        <dbReference type="Proteomes" id="UP001311232"/>
    </source>
</evidence>
<sequence>MKGSSGSRTALQGLVKASSVSCTALPSSSVGFLRVLYVTRQASRQGSLRFPNATWTSKAPSQPPQTSQTPFYPPPTSQTPSQLLLTSSLDSPQVPHTPPQPASRPPSYK</sequence>
<evidence type="ECO:0000256" key="1">
    <source>
        <dbReference type="SAM" id="MobiDB-lite"/>
    </source>
</evidence>
<proteinExistence type="predicted"/>
<feature type="region of interest" description="Disordered" evidence="1">
    <location>
        <begin position="49"/>
        <end position="109"/>
    </location>
</feature>
<accession>A0AAV9QV92</accession>
<reference evidence="2 3" key="1">
    <citation type="submission" date="2021-06" db="EMBL/GenBank/DDBJ databases">
        <authorList>
            <person name="Palmer J.M."/>
        </authorList>
    </citation>
    <scope>NUCLEOTIDE SEQUENCE [LARGE SCALE GENOMIC DNA]</scope>
    <source>
        <strain evidence="2 3">MEX-2019</strain>
        <tissue evidence="2">Muscle</tissue>
    </source>
</reference>
<evidence type="ECO:0000313" key="2">
    <source>
        <dbReference type="EMBL" id="KAK5600813.1"/>
    </source>
</evidence>
<name>A0AAV9QV92_9TELE</name>
<comment type="caution">
    <text evidence="2">The sequence shown here is derived from an EMBL/GenBank/DDBJ whole genome shotgun (WGS) entry which is preliminary data.</text>
</comment>
<feature type="compositionally biased region" description="Low complexity" evidence="1">
    <location>
        <begin position="78"/>
        <end position="93"/>
    </location>
</feature>
<dbReference type="AlphaFoldDB" id="A0AAV9QV92"/>
<gene>
    <name evidence="2" type="ORF">CRENBAI_009429</name>
</gene>
<dbReference type="Proteomes" id="UP001311232">
    <property type="component" value="Unassembled WGS sequence"/>
</dbReference>
<dbReference type="EMBL" id="JAHHUM010002777">
    <property type="protein sequence ID" value="KAK5600813.1"/>
    <property type="molecule type" value="Genomic_DNA"/>
</dbReference>
<protein>
    <submittedName>
        <fullName evidence="2">Uncharacterized protein</fullName>
    </submittedName>
</protein>
<organism evidence="2 3">
    <name type="scientific">Crenichthys baileyi</name>
    <name type="common">White River springfish</name>
    <dbReference type="NCBI Taxonomy" id="28760"/>
    <lineage>
        <taxon>Eukaryota</taxon>
        <taxon>Metazoa</taxon>
        <taxon>Chordata</taxon>
        <taxon>Craniata</taxon>
        <taxon>Vertebrata</taxon>
        <taxon>Euteleostomi</taxon>
        <taxon>Actinopterygii</taxon>
        <taxon>Neopterygii</taxon>
        <taxon>Teleostei</taxon>
        <taxon>Neoteleostei</taxon>
        <taxon>Acanthomorphata</taxon>
        <taxon>Ovalentaria</taxon>
        <taxon>Atherinomorphae</taxon>
        <taxon>Cyprinodontiformes</taxon>
        <taxon>Goodeidae</taxon>
        <taxon>Crenichthys</taxon>
    </lineage>
</organism>
<keyword evidence="3" id="KW-1185">Reference proteome</keyword>